<accession>A0A8H5ZA40</accession>
<feature type="region of interest" description="Disordered" evidence="1">
    <location>
        <begin position="39"/>
        <end position="83"/>
    </location>
</feature>
<protein>
    <submittedName>
        <fullName evidence="2">Uncharacterized protein</fullName>
    </submittedName>
</protein>
<reference evidence="2" key="1">
    <citation type="submission" date="2019-11" db="EMBL/GenBank/DDBJ databases">
        <title>Bipolaris sorokiniana Genome sequencing.</title>
        <authorList>
            <person name="Wang H."/>
        </authorList>
    </citation>
    <scope>NUCLEOTIDE SEQUENCE</scope>
</reference>
<proteinExistence type="predicted"/>
<dbReference type="AlphaFoldDB" id="A0A8H5ZA40"/>
<name>A0A8H5ZA40_COCSA</name>
<gene>
    <name evidence="2" type="ORF">GGP41_003092</name>
</gene>
<organism evidence="2 3">
    <name type="scientific">Cochliobolus sativus</name>
    <name type="common">Common root rot and spot blotch fungus</name>
    <name type="synonym">Bipolaris sorokiniana</name>
    <dbReference type="NCBI Taxonomy" id="45130"/>
    <lineage>
        <taxon>Eukaryota</taxon>
        <taxon>Fungi</taxon>
        <taxon>Dikarya</taxon>
        <taxon>Ascomycota</taxon>
        <taxon>Pezizomycotina</taxon>
        <taxon>Dothideomycetes</taxon>
        <taxon>Pleosporomycetidae</taxon>
        <taxon>Pleosporales</taxon>
        <taxon>Pleosporineae</taxon>
        <taxon>Pleosporaceae</taxon>
        <taxon>Bipolaris</taxon>
    </lineage>
</organism>
<evidence type="ECO:0000313" key="3">
    <source>
        <dbReference type="Proteomes" id="UP000624244"/>
    </source>
</evidence>
<evidence type="ECO:0000256" key="1">
    <source>
        <dbReference type="SAM" id="MobiDB-lite"/>
    </source>
</evidence>
<dbReference type="EMBL" id="WNKQ01000019">
    <property type="protein sequence ID" value="KAF5845547.1"/>
    <property type="molecule type" value="Genomic_DNA"/>
</dbReference>
<evidence type="ECO:0000313" key="2">
    <source>
        <dbReference type="EMBL" id="KAF5845547.1"/>
    </source>
</evidence>
<dbReference type="Proteomes" id="UP000624244">
    <property type="component" value="Unassembled WGS sequence"/>
</dbReference>
<comment type="caution">
    <text evidence="2">The sequence shown here is derived from an EMBL/GenBank/DDBJ whole genome shotgun (WGS) entry which is preliminary data.</text>
</comment>
<sequence>MAGVAFGIGIGRLPLQYFHRFFVSKANLTLRRQREYSGPVASSVRIRTPRRLGESGLYGRKAKQSEHSAPQPHPKPTFSNLGPLASCLSTNPGTYVHACGLSGMMVGSTRS</sequence>